<evidence type="ECO:0000256" key="1">
    <source>
        <dbReference type="ARBA" id="ARBA00023002"/>
    </source>
</evidence>
<accession>A0A8H7CN82</accession>
<dbReference type="InterPro" id="IPR052228">
    <property type="entry name" value="Sec_Metab_Biosynth_Oxidored"/>
</dbReference>
<dbReference type="EMBL" id="JACAZI010000018">
    <property type="protein sequence ID" value="KAF7341503.1"/>
    <property type="molecule type" value="Genomic_DNA"/>
</dbReference>
<dbReference type="Gene3D" id="3.40.50.720">
    <property type="entry name" value="NAD(P)-binding Rossmann-like Domain"/>
    <property type="match status" value="1"/>
</dbReference>
<dbReference type="AlphaFoldDB" id="A0A8H7CN82"/>
<sequence length="291" mass="31202">MPSLATVRTSNASYKPTYLPVAIFLGGTSGMGRGTADAFVRHTNGPAHIILVGRNAAAARSILASFLKPISSSLPWKHESVECDASLVRNAHETATALASRPNLPLVHFLVFTAGYFSLGGREDTKESRPQARAVLLLALGVHNGVAVLGAGRGPKVDLDNLGLKEGYTGQAGTDAGVTYTDLMIEELAARNPTIAFTHTHPGLVKTSLFDFPNVAVRLLVKPVLWLVAKSEADAREYHLHGLLNAKAGASRRDEHGEEMNKEPAYGRGESEASRRVWAQTEEVVRACTQM</sequence>
<dbReference type="SUPFAM" id="SSF51735">
    <property type="entry name" value="NAD(P)-binding Rossmann-fold domains"/>
    <property type="match status" value="1"/>
</dbReference>
<dbReference type="Proteomes" id="UP000620124">
    <property type="component" value="Unassembled WGS sequence"/>
</dbReference>
<evidence type="ECO:0000256" key="2">
    <source>
        <dbReference type="SAM" id="MobiDB-lite"/>
    </source>
</evidence>
<organism evidence="3 4">
    <name type="scientific">Mycena venus</name>
    <dbReference type="NCBI Taxonomy" id="2733690"/>
    <lineage>
        <taxon>Eukaryota</taxon>
        <taxon>Fungi</taxon>
        <taxon>Dikarya</taxon>
        <taxon>Basidiomycota</taxon>
        <taxon>Agaricomycotina</taxon>
        <taxon>Agaricomycetes</taxon>
        <taxon>Agaricomycetidae</taxon>
        <taxon>Agaricales</taxon>
        <taxon>Marasmiineae</taxon>
        <taxon>Mycenaceae</taxon>
        <taxon>Mycena</taxon>
    </lineage>
</organism>
<dbReference type="PANTHER" id="PTHR47534">
    <property type="entry name" value="YALI0E05731P"/>
    <property type="match status" value="1"/>
</dbReference>
<protein>
    <submittedName>
        <fullName evidence="3">Oxidoreductase andH</fullName>
    </submittedName>
</protein>
<dbReference type="InterPro" id="IPR036291">
    <property type="entry name" value="NAD(P)-bd_dom_sf"/>
</dbReference>
<evidence type="ECO:0000313" key="4">
    <source>
        <dbReference type="Proteomes" id="UP000620124"/>
    </source>
</evidence>
<evidence type="ECO:0000313" key="3">
    <source>
        <dbReference type="EMBL" id="KAF7341503.1"/>
    </source>
</evidence>
<reference evidence="3" key="1">
    <citation type="submission" date="2020-05" db="EMBL/GenBank/DDBJ databases">
        <title>Mycena genomes resolve the evolution of fungal bioluminescence.</title>
        <authorList>
            <person name="Tsai I.J."/>
        </authorList>
    </citation>
    <scope>NUCLEOTIDE SEQUENCE</scope>
    <source>
        <strain evidence="3">CCC161011</strain>
    </source>
</reference>
<proteinExistence type="predicted"/>
<dbReference type="GO" id="GO:0016491">
    <property type="term" value="F:oxidoreductase activity"/>
    <property type="evidence" value="ECO:0007669"/>
    <property type="project" value="UniProtKB-KW"/>
</dbReference>
<name>A0A8H7CN82_9AGAR</name>
<feature type="compositionally biased region" description="Basic and acidic residues" evidence="2">
    <location>
        <begin position="251"/>
        <end position="262"/>
    </location>
</feature>
<comment type="caution">
    <text evidence="3">The sequence shown here is derived from an EMBL/GenBank/DDBJ whole genome shotgun (WGS) entry which is preliminary data.</text>
</comment>
<dbReference type="OrthoDB" id="2898509at2759"/>
<keyword evidence="4" id="KW-1185">Reference proteome</keyword>
<gene>
    <name evidence="3" type="ORF">MVEN_01887800</name>
</gene>
<keyword evidence="1" id="KW-0560">Oxidoreductase</keyword>
<dbReference type="PANTHER" id="PTHR47534:SF3">
    <property type="entry name" value="ALCOHOL DEHYDROGENASE-LIKE C-TERMINAL DOMAIN-CONTAINING PROTEIN"/>
    <property type="match status" value="1"/>
</dbReference>
<feature type="region of interest" description="Disordered" evidence="2">
    <location>
        <begin position="250"/>
        <end position="273"/>
    </location>
</feature>